<proteinExistence type="predicted"/>
<name>A0A9K3Q423_9STRA</name>
<feature type="transmembrane region" description="Helical" evidence="1">
    <location>
        <begin position="106"/>
        <end position="130"/>
    </location>
</feature>
<evidence type="ECO:0000313" key="2">
    <source>
        <dbReference type="EMBL" id="KAG7370602.1"/>
    </source>
</evidence>
<accession>A0A9K3Q423</accession>
<dbReference type="AlphaFoldDB" id="A0A9K3Q423"/>
<keyword evidence="1" id="KW-1133">Transmembrane helix</keyword>
<keyword evidence="1" id="KW-0472">Membrane</keyword>
<dbReference type="OrthoDB" id="46767at2759"/>
<feature type="transmembrane region" description="Helical" evidence="1">
    <location>
        <begin position="251"/>
        <end position="271"/>
    </location>
</feature>
<feature type="transmembrane region" description="Helical" evidence="1">
    <location>
        <begin position="168"/>
        <end position="187"/>
    </location>
</feature>
<reference evidence="2" key="1">
    <citation type="journal article" date="2021" name="Sci. Rep.">
        <title>Diploid genomic architecture of Nitzschia inconspicua, an elite biomass production diatom.</title>
        <authorList>
            <person name="Oliver A."/>
            <person name="Podell S."/>
            <person name="Pinowska A."/>
            <person name="Traller J.C."/>
            <person name="Smith S.R."/>
            <person name="McClure R."/>
            <person name="Beliaev A."/>
            <person name="Bohutskyi P."/>
            <person name="Hill E.A."/>
            <person name="Rabines A."/>
            <person name="Zheng H."/>
            <person name="Allen L.Z."/>
            <person name="Kuo A."/>
            <person name="Grigoriev I.V."/>
            <person name="Allen A.E."/>
            <person name="Hazlebeck D."/>
            <person name="Allen E.E."/>
        </authorList>
    </citation>
    <scope>NUCLEOTIDE SEQUENCE</scope>
    <source>
        <strain evidence="2">Hildebrandi</strain>
    </source>
</reference>
<keyword evidence="3" id="KW-1185">Reference proteome</keyword>
<dbReference type="EMBL" id="JAGRRH010000004">
    <property type="protein sequence ID" value="KAG7370602.1"/>
    <property type="molecule type" value="Genomic_DNA"/>
</dbReference>
<comment type="caution">
    <text evidence="2">The sequence shown here is derived from an EMBL/GenBank/DDBJ whole genome shotgun (WGS) entry which is preliminary data.</text>
</comment>
<feature type="transmembrane region" description="Helical" evidence="1">
    <location>
        <begin position="199"/>
        <end position="218"/>
    </location>
</feature>
<organism evidence="2 3">
    <name type="scientific">Nitzschia inconspicua</name>
    <dbReference type="NCBI Taxonomy" id="303405"/>
    <lineage>
        <taxon>Eukaryota</taxon>
        <taxon>Sar</taxon>
        <taxon>Stramenopiles</taxon>
        <taxon>Ochrophyta</taxon>
        <taxon>Bacillariophyta</taxon>
        <taxon>Bacillariophyceae</taxon>
        <taxon>Bacillariophycidae</taxon>
        <taxon>Bacillariales</taxon>
        <taxon>Bacillariaceae</taxon>
        <taxon>Nitzschia</taxon>
    </lineage>
</organism>
<reference evidence="2" key="2">
    <citation type="submission" date="2021-04" db="EMBL/GenBank/DDBJ databases">
        <authorList>
            <person name="Podell S."/>
        </authorList>
    </citation>
    <scope>NUCLEOTIDE SEQUENCE</scope>
    <source>
        <strain evidence="2">Hildebrandi</strain>
    </source>
</reference>
<gene>
    <name evidence="2" type="ORF">IV203_019172</name>
</gene>
<evidence type="ECO:0000256" key="1">
    <source>
        <dbReference type="SAM" id="Phobius"/>
    </source>
</evidence>
<feature type="transmembrane region" description="Helical" evidence="1">
    <location>
        <begin position="74"/>
        <end position="94"/>
    </location>
</feature>
<protein>
    <submittedName>
        <fullName evidence="2">Uncharacterized protein</fullName>
    </submittedName>
</protein>
<dbReference type="Proteomes" id="UP000693970">
    <property type="component" value="Unassembled WGS sequence"/>
</dbReference>
<sequence>MAFGLQQSFVSFATSLGRHHHNLDAPSSAFQSSVSTPLGRPWSPGNDDSLFTMAATPSDFADYSQAAVSFFTSIRVPASLIAGNAITAFFVLTKRTQAPENESSKLSIFVLFLYQALSMASLLLSFNTIVTTTNAANSLMVRPQNPMAHSAYEFLMREMPYEFLSTKWAFYSSIFCFLGSVACRALLDFNLLKRKRIRSALMVLFSMGGLTSNMLHMVNASVSHTEYCNFWAMTVGVMHLFWERICEKKGLILVSSLMWNVAAFFTFLSLIPRMFQYTDIKESDLMIGPDGIKTNKKWRKPIGD</sequence>
<evidence type="ECO:0000313" key="3">
    <source>
        <dbReference type="Proteomes" id="UP000693970"/>
    </source>
</evidence>
<keyword evidence="1" id="KW-0812">Transmembrane</keyword>